<dbReference type="GO" id="GO:0004129">
    <property type="term" value="F:cytochrome-c oxidase activity"/>
    <property type="evidence" value="ECO:0007669"/>
    <property type="project" value="UniProtKB-EC"/>
</dbReference>
<evidence type="ECO:0000256" key="10">
    <source>
        <dbReference type="RuleBase" id="RU003376"/>
    </source>
</evidence>
<feature type="transmembrane region" description="Helical" evidence="11">
    <location>
        <begin position="154"/>
        <end position="173"/>
    </location>
</feature>
<dbReference type="Gene3D" id="1.10.287.70">
    <property type="match status" value="1"/>
</dbReference>
<comment type="subcellular location">
    <subcellularLocation>
        <location evidence="10">Cell membrane</location>
        <topology evidence="10">Multi-pass membrane protein</topology>
    </subcellularLocation>
    <subcellularLocation>
        <location evidence="1">Membrane</location>
        <topology evidence="1">Multi-pass membrane protein</topology>
    </subcellularLocation>
</comment>
<feature type="transmembrane region" description="Helical" evidence="11">
    <location>
        <begin position="119"/>
        <end position="142"/>
    </location>
</feature>
<dbReference type="InterPro" id="IPR013833">
    <property type="entry name" value="Cyt_c_oxidase_su3_a-hlx"/>
</dbReference>
<dbReference type="Proteomes" id="UP000500930">
    <property type="component" value="Chromosome"/>
</dbReference>
<dbReference type="InterPro" id="IPR000298">
    <property type="entry name" value="Cyt_c_oxidase-like_su3"/>
</dbReference>
<name>A0A858PX44_9RICK</name>
<keyword evidence="4 10" id="KW-0812">Transmembrane</keyword>
<evidence type="ECO:0000256" key="11">
    <source>
        <dbReference type="SAM" id="Phobius"/>
    </source>
</evidence>
<reference evidence="13 14" key="1">
    <citation type="journal article" date="2020" name="Pathogens">
        <title>First Whole Genome Sequence of Anaplasma platys, an Obligate Intracellular Rickettsial Pathogen of Dogs.</title>
        <authorList>
            <person name="Llanes A."/>
            <person name="Rajeev S."/>
        </authorList>
    </citation>
    <scope>NUCLEOTIDE SEQUENCE [LARGE SCALE GENOMIC DNA]</scope>
    <source>
        <strain evidence="13 14">S3</strain>
    </source>
</reference>
<keyword evidence="5" id="KW-1278">Translocase</keyword>
<dbReference type="InterPro" id="IPR033945">
    <property type="entry name" value="Cyt_c_oxase_su3_dom"/>
</dbReference>
<dbReference type="EMBL" id="CP046391">
    <property type="protein sequence ID" value="QJC27157.1"/>
    <property type="molecule type" value="Genomic_DNA"/>
</dbReference>
<dbReference type="SUPFAM" id="SSF81452">
    <property type="entry name" value="Cytochrome c oxidase subunit III-like"/>
    <property type="match status" value="1"/>
</dbReference>
<dbReference type="PANTHER" id="PTHR11403">
    <property type="entry name" value="CYTOCHROME C OXIDASE SUBUNIT III"/>
    <property type="match status" value="1"/>
</dbReference>
<dbReference type="Pfam" id="PF00510">
    <property type="entry name" value="COX3"/>
    <property type="match status" value="1"/>
</dbReference>
<dbReference type="PROSITE" id="PS50253">
    <property type="entry name" value="COX3"/>
    <property type="match status" value="1"/>
</dbReference>
<feature type="transmembrane region" description="Helical" evidence="11">
    <location>
        <begin position="64"/>
        <end position="87"/>
    </location>
</feature>
<gene>
    <name evidence="13" type="primary">ctaE</name>
    <name evidence="13" type="ORF">ANPL_00150</name>
</gene>
<evidence type="ECO:0000256" key="2">
    <source>
        <dbReference type="ARBA" id="ARBA00010581"/>
    </source>
</evidence>
<evidence type="ECO:0000256" key="8">
    <source>
        <dbReference type="ARBA" id="ARBA00031400"/>
    </source>
</evidence>
<evidence type="ECO:0000256" key="7">
    <source>
        <dbReference type="ARBA" id="ARBA00023136"/>
    </source>
</evidence>
<keyword evidence="7 11" id="KW-0472">Membrane</keyword>
<dbReference type="InterPro" id="IPR035973">
    <property type="entry name" value="Cyt_c_oxidase_su3-like_sf"/>
</dbReference>
<dbReference type="GO" id="GO:0019646">
    <property type="term" value="P:aerobic electron transport chain"/>
    <property type="evidence" value="ECO:0007669"/>
    <property type="project" value="InterPro"/>
</dbReference>
<dbReference type="InterPro" id="IPR024791">
    <property type="entry name" value="Cyt_c/ubiquinol_Oxase_su3"/>
</dbReference>
<evidence type="ECO:0000256" key="6">
    <source>
        <dbReference type="ARBA" id="ARBA00022989"/>
    </source>
</evidence>
<dbReference type="GO" id="GO:0005886">
    <property type="term" value="C:plasma membrane"/>
    <property type="evidence" value="ECO:0007669"/>
    <property type="project" value="UniProtKB-SubCell"/>
</dbReference>
<feature type="transmembrane region" description="Helical" evidence="11">
    <location>
        <begin position="236"/>
        <end position="255"/>
    </location>
</feature>
<proteinExistence type="inferred from homology"/>
<evidence type="ECO:0000256" key="1">
    <source>
        <dbReference type="ARBA" id="ARBA00004141"/>
    </source>
</evidence>
<dbReference type="CDD" id="cd01665">
    <property type="entry name" value="Cyt_c_Oxidase_III"/>
    <property type="match status" value="1"/>
</dbReference>
<evidence type="ECO:0000256" key="5">
    <source>
        <dbReference type="ARBA" id="ARBA00022967"/>
    </source>
</evidence>
<keyword evidence="14" id="KW-1185">Reference proteome</keyword>
<evidence type="ECO:0000256" key="3">
    <source>
        <dbReference type="ARBA" id="ARBA00012949"/>
    </source>
</evidence>
<evidence type="ECO:0000313" key="13">
    <source>
        <dbReference type="EMBL" id="QJC27157.1"/>
    </source>
</evidence>
<evidence type="ECO:0000259" key="12">
    <source>
        <dbReference type="PROSITE" id="PS50253"/>
    </source>
</evidence>
<dbReference type="EC" id="7.1.1.9" evidence="3"/>
<protein>
    <recommendedName>
        <fullName evidence="3">cytochrome-c oxidase</fullName>
        <ecNumber evidence="3">7.1.1.9</ecNumber>
    </recommendedName>
    <alternativeName>
        <fullName evidence="8">Cytochrome aa3 subunit 3</fullName>
    </alternativeName>
    <alternativeName>
        <fullName evidence="9">Cytochrome c oxidase polypeptide III</fullName>
    </alternativeName>
</protein>
<sequence length="257" mass="29580">MLLSISAFMTAFGAVGFIHSHSYGYFVLPLGTVATLYVLWRWWYDVIAEAIRDKCFTEIVQKGLRFGFAIVILSETMLFFAFFWSFFKAWLFPAYHLVDFAQKVPTIWPPVGIKTVNPWSIPFFNTITLLLSGCTLTWSHNLLLENDTKSASRFLLFTILLGIIFSAFQGIEYMHAGFSFREEGLNAIYSSNFYLATGFHGLHVLMGIVSLIVCYVRMLRGKINANCHVGFECSAWYWHFVDVVWLFLFLFMYVVSS</sequence>
<dbReference type="KEGG" id="aplt:ANPL_00150"/>
<dbReference type="PANTHER" id="PTHR11403:SF7">
    <property type="entry name" value="CYTOCHROME C OXIDASE SUBUNIT 3"/>
    <property type="match status" value="1"/>
</dbReference>
<evidence type="ECO:0000256" key="9">
    <source>
        <dbReference type="ARBA" id="ARBA00031625"/>
    </source>
</evidence>
<keyword evidence="6 11" id="KW-1133">Transmembrane helix</keyword>
<feature type="transmembrane region" description="Helical" evidence="11">
    <location>
        <begin position="193"/>
        <end position="216"/>
    </location>
</feature>
<comment type="similarity">
    <text evidence="2 10">Belongs to the cytochrome c oxidase subunit 3 family.</text>
</comment>
<organism evidence="13 14">
    <name type="scientific">Anaplasma platys</name>
    <dbReference type="NCBI Taxonomy" id="949"/>
    <lineage>
        <taxon>Bacteria</taxon>
        <taxon>Pseudomonadati</taxon>
        <taxon>Pseudomonadota</taxon>
        <taxon>Alphaproteobacteria</taxon>
        <taxon>Rickettsiales</taxon>
        <taxon>Anaplasmataceae</taxon>
        <taxon>Anaplasma</taxon>
    </lineage>
</organism>
<accession>A0A858PX44</accession>
<dbReference type="Gene3D" id="1.20.120.80">
    <property type="entry name" value="Cytochrome c oxidase, subunit III, four-helix bundle"/>
    <property type="match status" value="1"/>
</dbReference>
<evidence type="ECO:0000313" key="14">
    <source>
        <dbReference type="Proteomes" id="UP000500930"/>
    </source>
</evidence>
<feature type="transmembrane region" description="Helical" evidence="11">
    <location>
        <begin position="23"/>
        <end position="43"/>
    </location>
</feature>
<feature type="domain" description="Heme-copper oxidase subunit III family profile" evidence="12">
    <location>
        <begin position="1"/>
        <end position="257"/>
    </location>
</feature>
<dbReference type="AlphaFoldDB" id="A0A858PX44"/>
<evidence type="ECO:0000256" key="4">
    <source>
        <dbReference type="ARBA" id="ARBA00022692"/>
    </source>
</evidence>